<protein>
    <submittedName>
        <fullName evidence="3">Rhodanese-like domain-containing protein</fullName>
    </submittedName>
</protein>
<feature type="domain" description="Rhodanese" evidence="2">
    <location>
        <begin position="46"/>
        <end position="144"/>
    </location>
</feature>
<evidence type="ECO:0000256" key="1">
    <source>
        <dbReference type="SAM" id="MobiDB-lite"/>
    </source>
</evidence>
<dbReference type="GO" id="GO:0004725">
    <property type="term" value="F:protein tyrosine phosphatase activity"/>
    <property type="evidence" value="ECO:0007669"/>
    <property type="project" value="TreeGrafter"/>
</dbReference>
<proteinExistence type="predicted"/>
<keyword evidence="4" id="KW-1185">Reference proteome</keyword>
<dbReference type="PANTHER" id="PTHR10828">
    <property type="entry name" value="M-PHASE INDUCER PHOSPHATASE DUAL SPECIFICITY PHOSPHATASE CDC25"/>
    <property type="match status" value="1"/>
</dbReference>
<organism evidence="3 4">
    <name type="scientific">Catenaria anguillulae PL171</name>
    <dbReference type="NCBI Taxonomy" id="765915"/>
    <lineage>
        <taxon>Eukaryota</taxon>
        <taxon>Fungi</taxon>
        <taxon>Fungi incertae sedis</taxon>
        <taxon>Blastocladiomycota</taxon>
        <taxon>Blastocladiomycetes</taxon>
        <taxon>Blastocladiales</taxon>
        <taxon>Catenariaceae</taxon>
        <taxon>Catenaria</taxon>
    </lineage>
</organism>
<evidence type="ECO:0000313" key="3">
    <source>
        <dbReference type="EMBL" id="ORZ40024.1"/>
    </source>
</evidence>
<dbReference type="PANTHER" id="PTHR10828:SF50">
    <property type="entry name" value="REDUCTASE (ARC2), PUTATIVE (AFU_ORTHOLOGUE AFUA_6G13400)-RELATED"/>
    <property type="match status" value="1"/>
</dbReference>
<evidence type="ECO:0000259" key="2">
    <source>
        <dbReference type="PROSITE" id="PS50206"/>
    </source>
</evidence>
<dbReference type="GO" id="GO:0005634">
    <property type="term" value="C:nucleus"/>
    <property type="evidence" value="ECO:0007669"/>
    <property type="project" value="TreeGrafter"/>
</dbReference>
<dbReference type="InterPro" id="IPR036873">
    <property type="entry name" value="Rhodanese-like_dom_sf"/>
</dbReference>
<comment type="caution">
    <text evidence="3">The sequence shown here is derived from an EMBL/GenBank/DDBJ whole genome shotgun (WGS) entry which is preliminary data.</text>
</comment>
<accession>A0A1Y2I1E1</accession>
<feature type="region of interest" description="Disordered" evidence="1">
    <location>
        <begin position="1"/>
        <end position="22"/>
    </location>
</feature>
<dbReference type="EMBL" id="MCFL01000004">
    <property type="protein sequence ID" value="ORZ40024.1"/>
    <property type="molecule type" value="Genomic_DNA"/>
</dbReference>
<sequence length="155" mass="16859">MKQPPSTTSTFTNTMTNSPDPHAGEIARRIQVADLLTLVRDPTLVPGKDYLVVDVRDADYKDNKIRGSLNVPSKSLADPNVAKAKAQQLANIPKLIFHCGQSQHRAPNAAKNLIHAMPKDATAEVLVLTGGIVAWREQHGDLVEPIGDEDKKADH</sequence>
<dbReference type="PROSITE" id="PS50206">
    <property type="entry name" value="RHODANESE_3"/>
    <property type="match status" value="1"/>
</dbReference>
<dbReference type="Pfam" id="PF00581">
    <property type="entry name" value="Rhodanese"/>
    <property type="match status" value="1"/>
</dbReference>
<gene>
    <name evidence="3" type="ORF">BCR44DRAFT_210479</name>
</gene>
<dbReference type="Gene3D" id="3.40.250.10">
    <property type="entry name" value="Rhodanese-like domain"/>
    <property type="match status" value="1"/>
</dbReference>
<dbReference type="GO" id="GO:0005737">
    <property type="term" value="C:cytoplasm"/>
    <property type="evidence" value="ECO:0007669"/>
    <property type="project" value="TreeGrafter"/>
</dbReference>
<dbReference type="SUPFAM" id="SSF52821">
    <property type="entry name" value="Rhodanese/Cell cycle control phosphatase"/>
    <property type="match status" value="1"/>
</dbReference>
<dbReference type="SMART" id="SM00450">
    <property type="entry name" value="RHOD"/>
    <property type="match status" value="1"/>
</dbReference>
<reference evidence="3 4" key="1">
    <citation type="submission" date="2016-07" db="EMBL/GenBank/DDBJ databases">
        <title>Pervasive Adenine N6-methylation of Active Genes in Fungi.</title>
        <authorList>
            <consortium name="DOE Joint Genome Institute"/>
            <person name="Mondo S.J."/>
            <person name="Dannebaum R.O."/>
            <person name="Kuo R.C."/>
            <person name="Labutti K."/>
            <person name="Haridas S."/>
            <person name="Kuo A."/>
            <person name="Salamov A."/>
            <person name="Ahrendt S.R."/>
            <person name="Lipzen A."/>
            <person name="Sullivan W."/>
            <person name="Andreopoulos W.B."/>
            <person name="Clum A."/>
            <person name="Lindquist E."/>
            <person name="Daum C."/>
            <person name="Ramamoorthy G.K."/>
            <person name="Gryganskyi A."/>
            <person name="Culley D."/>
            <person name="Magnuson J.K."/>
            <person name="James T.Y."/>
            <person name="O'Malley M.A."/>
            <person name="Stajich J.E."/>
            <person name="Spatafora J.W."/>
            <person name="Visel A."/>
            <person name="Grigoriev I.V."/>
        </authorList>
    </citation>
    <scope>NUCLEOTIDE SEQUENCE [LARGE SCALE GENOMIC DNA]</scope>
    <source>
        <strain evidence="3 4">PL171</strain>
    </source>
</reference>
<dbReference type="Proteomes" id="UP000193411">
    <property type="component" value="Unassembled WGS sequence"/>
</dbReference>
<dbReference type="STRING" id="765915.A0A1Y2I1E1"/>
<dbReference type="InterPro" id="IPR001763">
    <property type="entry name" value="Rhodanese-like_dom"/>
</dbReference>
<feature type="compositionally biased region" description="Low complexity" evidence="1">
    <location>
        <begin position="1"/>
        <end position="19"/>
    </location>
</feature>
<name>A0A1Y2I1E1_9FUNG</name>
<evidence type="ECO:0000313" key="4">
    <source>
        <dbReference type="Proteomes" id="UP000193411"/>
    </source>
</evidence>
<dbReference type="OrthoDB" id="102559at2759"/>
<dbReference type="AlphaFoldDB" id="A0A1Y2I1E1"/>